<dbReference type="PANTHER" id="PTHR30383">
    <property type="entry name" value="THIOESTERASE 1/PROTEASE 1/LYSOPHOSPHOLIPASE L1"/>
    <property type="match status" value="1"/>
</dbReference>
<organism evidence="2 3">
    <name type="scientific">Leptospira wolffii</name>
    <dbReference type="NCBI Taxonomy" id="409998"/>
    <lineage>
        <taxon>Bacteria</taxon>
        <taxon>Pseudomonadati</taxon>
        <taxon>Spirochaetota</taxon>
        <taxon>Spirochaetia</taxon>
        <taxon>Leptospirales</taxon>
        <taxon>Leptospiraceae</taxon>
        <taxon>Leptospira</taxon>
    </lineage>
</organism>
<dbReference type="Pfam" id="PF13472">
    <property type="entry name" value="Lipase_GDSL_2"/>
    <property type="match status" value="1"/>
</dbReference>
<dbReference type="InterPro" id="IPR051532">
    <property type="entry name" value="Ester_Hydrolysis_Enzymes"/>
</dbReference>
<dbReference type="SUPFAM" id="SSF52266">
    <property type="entry name" value="SGNH hydrolase"/>
    <property type="match status" value="1"/>
</dbReference>
<dbReference type="InterPro" id="IPR013830">
    <property type="entry name" value="SGNH_hydro"/>
</dbReference>
<dbReference type="RefSeq" id="WP_100757202.1">
    <property type="nucleotide sequence ID" value="NZ_NPDT01000001.1"/>
</dbReference>
<comment type="caution">
    <text evidence="2">The sequence shown here is derived from an EMBL/GenBank/DDBJ whole genome shotgun (WGS) entry which is preliminary data.</text>
</comment>
<evidence type="ECO:0000259" key="1">
    <source>
        <dbReference type="Pfam" id="PF13472"/>
    </source>
</evidence>
<evidence type="ECO:0000313" key="2">
    <source>
        <dbReference type="EMBL" id="PJZ66568.1"/>
    </source>
</evidence>
<reference evidence="2 3" key="1">
    <citation type="submission" date="2017-07" db="EMBL/GenBank/DDBJ databases">
        <title>Leptospira spp. isolated from tropical soils.</title>
        <authorList>
            <person name="Thibeaux R."/>
            <person name="Iraola G."/>
            <person name="Ferres I."/>
            <person name="Bierque E."/>
            <person name="Girault D."/>
            <person name="Soupe-Gilbert M.-E."/>
            <person name="Picardeau M."/>
            <person name="Goarant C."/>
        </authorList>
    </citation>
    <scope>NUCLEOTIDE SEQUENCE [LARGE SCALE GENOMIC DNA]</scope>
    <source>
        <strain evidence="2 3">FH2-C-A2</strain>
    </source>
</reference>
<dbReference type="EMBL" id="NPDT01000001">
    <property type="protein sequence ID" value="PJZ66568.1"/>
    <property type="molecule type" value="Genomic_DNA"/>
</dbReference>
<accession>A0A2M9ZDR3</accession>
<dbReference type="CDD" id="cd00229">
    <property type="entry name" value="SGNH_hydrolase"/>
    <property type="match status" value="1"/>
</dbReference>
<name>A0A2M9ZDR3_9LEPT</name>
<dbReference type="GO" id="GO:0004622">
    <property type="term" value="F:phosphatidylcholine lysophospholipase activity"/>
    <property type="evidence" value="ECO:0007669"/>
    <property type="project" value="TreeGrafter"/>
</dbReference>
<dbReference type="PANTHER" id="PTHR30383:SF5">
    <property type="entry name" value="SGNH HYDROLASE-TYPE ESTERASE DOMAIN-CONTAINING PROTEIN"/>
    <property type="match status" value="1"/>
</dbReference>
<protein>
    <submittedName>
        <fullName evidence="2">Lipase</fullName>
    </submittedName>
</protein>
<dbReference type="Gene3D" id="3.40.50.1110">
    <property type="entry name" value="SGNH hydrolase"/>
    <property type="match status" value="1"/>
</dbReference>
<dbReference type="InterPro" id="IPR036514">
    <property type="entry name" value="SGNH_hydro_sf"/>
</dbReference>
<proteinExistence type="predicted"/>
<dbReference type="PROSITE" id="PS51257">
    <property type="entry name" value="PROKAR_LIPOPROTEIN"/>
    <property type="match status" value="1"/>
</dbReference>
<sequence>MKALYPVSFLAFLFIGCYSQNDSGSLSGLLPGFEPIPVTVLGDSLCERSQGFGLGEGLGSNFAITEACVSLRGAADWLPELNLALTNTPRLIIIELGLNDLLYHPIAVFPDNYSALLSELGSRSNAVLMVTVLPVPTTVYRSDIQNMNLFLKGLGSSHPLADMETPFLAAESQVELYPVTDPIHPTPAGYAIMKTVYISAVAKLFNLPSL</sequence>
<dbReference type="Proteomes" id="UP000231912">
    <property type="component" value="Unassembled WGS sequence"/>
</dbReference>
<feature type="domain" description="SGNH hydrolase-type esterase" evidence="1">
    <location>
        <begin position="60"/>
        <end position="192"/>
    </location>
</feature>
<gene>
    <name evidence="2" type="ORF">CH371_00160</name>
</gene>
<dbReference type="AlphaFoldDB" id="A0A2M9ZDR3"/>
<evidence type="ECO:0000313" key="3">
    <source>
        <dbReference type="Proteomes" id="UP000231912"/>
    </source>
</evidence>